<feature type="region of interest" description="Disordered" evidence="1">
    <location>
        <begin position="39"/>
        <end position="135"/>
    </location>
</feature>
<evidence type="ECO:0000313" key="3">
    <source>
        <dbReference type="EMBL" id="CAI9164029.1"/>
    </source>
</evidence>
<evidence type="ECO:0000256" key="2">
    <source>
        <dbReference type="SAM" id="Phobius"/>
    </source>
</evidence>
<protein>
    <submittedName>
        <fullName evidence="3">Uncharacterized protein</fullName>
    </submittedName>
</protein>
<keyword evidence="2" id="KW-1133">Transmembrane helix</keyword>
<evidence type="ECO:0000313" key="4">
    <source>
        <dbReference type="Proteomes" id="UP001176941"/>
    </source>
</evidence>
<organism evidence="3 4">
    <name type="scientific">Rangifer tarandus platyrhynchus</name>
    <name type="common">Svalbard reindeer</name>
    <dbReference type="NCBI Taxonomy" id="3082113"/>
    <lineage>
        <taxon>Eukaryota</taxon>
        <taxon>Metazoa</taxon>
        <taxon>Chordata</taxon>
        <taxon>Craniata</taxon>
        <taxon>Vertebrata</taxon>
        <taxon>Euteleostomi</taxon>
        <taxon>Mammalia</taxon>
        <taxon>Eutheria</taxon>
        <taxon>Laurasiatheria</taxon>
        <taxon>Artiodactyla</taxon>
        <taxon>Ruminantia</taxon>
        <taxon>Pecora</taxon>
        <taxon>Cervidae</taxon>
        <taxon>Odocoileinae</taxon>
        <taxon>Rangifer</taxon>
    </lineage>
</organism>
<keyword evidence="4" id="KW-1185">Reference proteome</keyword>
<keyword evidence="2" id="KW-0472">Membrane</keyword>
<feature type="transmembrane region" description="Helical" evidence="2">
    <location>
        <begin position="334"/>
        <end position="356"/>
    </location>
</feature>
<reference evidence="3" key="1">
    <citation type="submission" date="2023-04" db="EMBL/GenBank/DDBJ databases">
        <authorList>
            <consortium name="ELIXIR-Norway"/>
        </authorList>
    </citation>
    <scope>NUCLEOTIDE SEQUENCE [LARGE SCALE GENOMIC DNA]</scope>
</reference>
<dbReference type="EMBL" id="OX459958">
    <property type="protein sequence ID" value="CAI9164029.1"/>
    <property type="molecule type" value="Genomic_DNA"/>
</dbReference>
<gene>
    <name evidence="3" type="ORF">MRATA1EN1_LOCUS12991</name>
</gene>
<evidence type="ECO:0000256" key="1">
    <source>
        <dbReference type="SAM" id="MobiDB-lite"/>
    </source>
</evidence>
<keyword evidence="2" id="KW-0812">Transmembrane</keyword>
<proteinExistence type="predicted"/>
<feature type="compositionally biased region" description="Polar residues" evidence="1">
    <location>
        <begin position="114"/>
        <end position="123"/>
    </location>
</feature>
<dbReference type="Proteomes" id="UP001176941">
    <property type="component" value="Chromosome 22"/>
</dbReference>
<accession>A0ABN8YR82</accession>
<feature type="compositionally biased region" description="Basic and acidic residues" evidence="1">
    <location>
        <begin position="62"/>
        <end position="76"/>
    </location>
</feature>
<sequence>MLCCLPLPRGRGLSRDHRQSVWDRCRRCLRAPRGGLWPFARRNRKSFPPDVASEGDTPSTSSRERAEPHPPAREAQCRVQVSVPMEGSAQGGVKSKRGTPPQKPPRKHPGAQSRAATGLSTPGSDPEPRGPIPLRQHEDLAPSAAEHTALALTFQLNQAPFPTPVPTEVVAPRLGPRDPLRGHRDLIHPVSKTLGQLITGHHSGHIGPLCLHDRQSQAPMSHPLSPNIHHQLHLHLHLHLLGLWQDNLTQGMRYHLCRESLPWLLLKTQTPTMTDQLLQGQRAPVLDRHLEPVPETPGPEEPWAMQPGALSAPRGCHHLAPHPGDTEFPSLEGLFVWLFSTYVVLVYLLYGVLYVFGFSFNK</sequence>
<name>A0ABN8YR82_RANTA</name>